<dbReference type="PROSITE" id="PS00086">
    <property type="entry name" value="CYTOCHROME_P450"/>
    <property type="match status" value="1"/>
</dbReference>
<dbReference type="eggNOG" id="KOG0157">
    <property type="taxonomic scope" value="Eukaryota"/>
</dbReference>
<dbReference type="GO" id="GO:0016705">
    <property type="term" value="F:oxidoreductase activity, acting on paired donors, with incorporation or reduction of molecular oxygen"/>
    <property type="evidence" value="ECO:0007669"/>
    <property type="project" value="InterPro"/>
</dbReference>
<dbReference type="GO" id="GO:0005506">
    <property type="term" value="F:iron ion binding"/>
    <property type="evidence" value="ECO:0007669"/>
    <property type="project" value="InterPro"/>
</dbReference>
<keyword evidence="4 7" id="KW-0560">Oxidoreductase</keyword>
<keyword evidence="6 7" id="KW-0349">Heme</keyword>
<evidence type="ECO:0000256" key="6">
    <source>
        <dbReference type="PIRSR" id="PIRSR602401-1"/>
    </source>
</evidence>
<accession>S8ANQ5</accession>
<dbReference type="EMBL" id="AQGS01000041">
    <property type="protein sequence ID" value="EPS44585.1"/>
    <property type="molecule type" value="Genomic_DNA"/>
</dbReference>
<dbReference type="SUPFAM" id="SSF48264">
    <property type="entry name" value="Cytochrome P450"/>
    <property type="match status" value="1"/>
</dbReference>
<dbReference type="GO" id="GO:0020037">
    <property type="term" value="F:heme binding"/>
    <property type="evidence" value="ECO:0007669"/>
    <property type="project" value="InterPro"/>
</dbReference>
<evidence type="ECO:0000313" key="8">
    <source>
        <dbReference type="EMBL" id="EPS44585.1"/>
    </source>
</evidence>
<comment type="similarity">
    <text evidence="2 7">Belongs to the cytochrome P450 family.</text>
</comment>
<dbReference type="Gene3D" id="1.10.630.10">
    <property type="entry name" value="Cytochrome P450"/>
    <property type="match status" value="1"/>
</dbReference>
<comment type="caution">
    <text evidence="8">The sequence shown here is derived from an EMBL/GenBank/DDBJ whole genome shotgun (WGS) entry which is preliminary data.</text>
</comment>
<proteinExistence type="inferred from homology"/>
<dbReference type="InterPro" id="IPR017972">
    <property type="entry name" value="Cyt_P450_CS"/>
</dbReference>
<evidence type="ECO:0000256" key="2">
    <source>
        <dbReference type="ARBA" id="ARBA00010617"/>
    </source>
</evidence>
<evidence type="ECO:0000256" key="3">
    <source>
        <dbReference type="ARBA" id="ARBA00022723"/>
    </source>
</evidence>
<organism evidence="8 9">
    <name type="scientific">Dactylellina haptotyla (strain CBS 200.50)</name>
    <name type="common">Nematode-trapping fungus</name>
    <name type="synonym">Monacrosporium haptotylum</name>
    <dbReference type="NCBI Taxonomy" id="1284197"/>
    <lineage>
        <taxon>Eukaryota</taxon>
        <taxon>Fungi</taxon>
        <taxon>Dikarya</taxon>
        <taxon>Ascomycota</taxon>
        <taxon>Pezizomycotina</taxon>
        <taxon>Orbiliomycetes</taxon>
        <taxon>Orbiliales</taxon>
        <taxon>Orbiliaceae</taxon>
        <taxon>Dactylellina</taxon>
    </lineage>
</organism>
<evidence type="ECO:0000256" key="4">
    <source>
        <dbReference type="ARBA" id="ARBA00023002"/>
    </source>
</evidence>
<dbReference type="PANTHER" id="PTHR46206">
    <property type="entry name" value="CYTOCHROME P450"/>
    <property type="match status" value="1"/>
</dbReference>
<comment type="cofactor">
    <cofactor evidence="1 6">
        <name>heme</name>
        <dbReference type="ChEBI" id="CHEBI:30413"/>
    </cofactor>
</comment>
<evidence type="ECO:0000313" key="9">
    <source>
        <dbReference type="Proteomes" id="UP000015100"/>
    </source>
</evidence>
<keyword evidence="9" id="KW-1185">Reference proteome</keyword>
<dbReference type="OrthoDB" id="1844152at2759"/>
<dbReference type="InterPro" id="IPR036396">
    <property type="entry name" value="Cyt_P450_sf"/>
</dbReference>
<evidence type="ECO:0000256" key="7">
    <source>
        <dbReference type="RuleBase" id="RU000461"/>
    </source>
</evidence>
<dbReference type="PRINTS" id="PR00463">
    <property type="entry name" value="EP450I"/>
</dbReference>
<reference evidence="8 9" key="1">
    <citation type="journal article" date="2013" name="PLoS Genet.">
        <title>Genomic mechanisms accounting for the adaptation to parasitism in nematode-trapping fungi.</title>
        <authorList>
            <person name="Meerupati T."/>
            <person name="Andersson K.M."/>
            <person name="Friman E."/>
            <person name="Kumar D."/>
            <person name="Tunlid A."/>
            <person name="Ahren D."/>
        </authorList>
    </citation>
    <scope>NUCLEOTIDE SEQUENCE [LARGE SCALE GENOMIC DNA]</scope>
    <source>
        <strain evidence="8 9">CBS 200.50</strain>
    </source>
</reference>
<reference evidence="9" key="2">
    <citation type="submission" date="2013-04" db="EMBL/GenBank/DDBJ databases">
        <title>Genomic mechanisms accounting for the adaptation to parasitism in nematode-trapping fungi.</title>
        <authorList>
            <person name="Ahren D.G."/>
        </authorList>
    </citation>
    <scope>NUCLEOTIDE SEQUENCE [LARGE SCALE GENOMIC DNA]</scope>
    <source>
        <strain evidence="9">CBS 200.50</strain>
    </source>
</reference>
<keyword evidence="7" id="KW-0503">Monooxygenase</keyword>
<sequence length="530" mass="59684">MAVQNLTFQHALDFNRYTLSWEPQNGRALVSAGLLAVLLVLLIVSKRSRKTNVPAPGCTIPVLGPWIEAWRFIHDPVGVIEDGVQKSGLGTTFKIATPSRWLVLTSNEKVIKELGNIDEKILSMQAAADERNAIRHILGPGIHDDPFHVRIINKYLAVHLGKVIEAIKEELDINLQELSRNIGDDWKDFDDFHEFLFECVSSTTNRMLVGHPLCRNKEYLDCLVKLSARISLAGQISNFLPNFIRLLVSNLMVLRSDCYRNFISFVGPVIEKRRKEREGLNSEDENRPNDGIEWVLERAGPDSTTHDICARILYLAFSAIHTSSIGITHAIYDLAANPQYQDPIKEEVESVLQTEGGWTTQALSKMKNLDSSLKESQRRNPVTIVTMMRKAMVPCTLSDGTFLPRGHWIGVAAYAINHFERHHRLPKVYEAFRFSNLSDHGATITNEKTMRKDQGMAHGNLGYLSFGIGRHACPGRYFTAAELKILLGSLLREYEIKLSGPARPGKFLAFACIPDYETKLAIRKREISTV</sequence>
<dbReference type="Pfam" id="PF00067">
    <property type="entry name" value="p450"/>
    <property type="match status" value="1"/>
</dbReference>
<dbReference type="Proteomes" id="UP000015100">
    <property type="component" value="Unassembled WGS sequence"/>
</dbReference>
<keyword evidence="5 6" id="KW-0408">Iron</keyword>
<dbReference type="AlphaFoldDB" id="S8ANQ5"/>
<dbReference type="STRING" id="1284197.S8ANQ5"/>
<gene>
    <name evidence="8" type="ORF">H072_1423</name>
</gene>
<protein>
    <recommendedName>
        <fullName evidence="10">Cytochrome P450</fullName>
    </recommendedName>
</protein>
<dbReference type="CDD" id="cd11041">
    <property type="entry name" value="CYP503A1-like"/>
    <property type="match status" value="1"/>
</dbReference>
<dbReference type="OMA" id="RAPNDIL"/>
<dbReference type="GO" id="GO:0004497">
    <property type="term" value="F:monooxygenase activity"/>
    <property type="evidence" value="ECO:0007669"/>
    <property type="project" value="UniProtKB-KW"/>
</dbReference>
<evidence type="ECO:0000256" key="1">
    <source>
        <dbReference type="ARBA" id="ARBA00001971"/>
    </source>
</evidence>
<keyword evidence="3 6" id="KW-0479">Metal-binding</keyword>
<feature type="binding site" description="axial binding residue" evidence="6">
    <location>
        <position position="473"/>
    </location>
    <ligand>
        <name>heme</name>
        <dbReference type="ChEBI" id="CHEBI:30413"/>
    </ligand>
    <ligandPart>
        <name>Fe</name>
        <dbReference type="ChEBI" id="CHEBI:18248"/>
    </ligandPart>
</feature>
<evidence type="ECO:0008006" key="10">
    <source>
        <dbReference type="Google" id="ProtNLM"/>
    </source>
</evidence>
<name>S8ANQ5_DACHA</name>
<dbReference type="HOGENOM" id="CLU_022195_0_2_1"/>
<dbReference type="InterPro" id="IPR001128">
    <property type="entry name" value="Cyt_P450"/>
</dbReference>
<evidence type="ECO:0000256" key="5">
    <source>
        <dbReference type="ARBA" id="ARBA00023004"/>
    </source>
</evidence>
<dbReference type="InterPro" id="IPR002401">
    <property type="entry name" value="Cyt_P450_E_grp-I"/>
</dbReference>